<dbReference type="AlphaFoldDB" id="A0A6M4AVF0"/>
<evidence type="ECO:0000313" key="3">
    <source>
        <dbReference type="Proteomes" id="UP000503018"/>
    </source>
</evidence>
<dbReference type="EMBL" id="CP053015">
    <property type="protein sequence ID" value="QJQ33054.1"/>
    <property type="molecule type" value="Genomic_DNA"/>
</dbReference>
<proteinExistence type="predicted"/>
<evidence type="ECO:0000313" key="2">
    <source>
        <dbReference type="EMBL" id="QJQ33054.1"/>
    </source>
</evidence>
<dbReference type="RefSeq" id="WP_169946932.1">
    <property type="nucleotide sequence ID" value="NZ_CP053015.1"/>
</dbReference>
<name>A0A6M4AVF0_9SPHN</name>
<dbReference type="KEGG" id="slan:GV829_11880"/>
<gene>
    <name evidence="2" type="ORF">GV829_11880</name>
</gene>
<accession>A0A6M4AVF0</accession>
<protein>
    <submittedName>
        <fullName evidence="2">Uncharacterized protein</fullName>
    </submittedName>
</protein>
<organism evidence="2 3">
    <name type="scientific">Sphingomonas lacunae</name>
    <dbReference type="NCBI Taxonomy" id="2698828"/>
    <lineage>
        <taxon>Bacteria</taxon>
        <taxon>Pseudomonadati</taxon>
        <taxon>Pseudomonadota</taxon>
        <taxon>Alphaproteobacteria</taxon>
        <taxon>Sphingomonadales</taxon>
        <taxon>Sphingomonadaceae</taxon>
        <taxon>Sphingomonas</taxon>
    </lineage>
</organism>
<keyword evidence="1" id="KW-0732">Signal</keyword>
<sequence length="187" mass="20462">MAGRWLTMCVGAALAAIFAALAASPAAADGPSVPIASLQQPPPTANGPWGPLALVVIDRDRARPSGGYYCPPTEDPEDICLGYEIVEGGGEIIRYLAPPTEGWQRTGRRQRFRFTGGHAVRWVDSPRSVAIIEQTEAGHRWVAWSTPLQRGWACFPQTVIDHFQLVPSQPWQDHEGEENCIRVRGSH</sequence>
<feature type="chain" id="PRO_5026676467" evidence="1">
    <location>
        <begin position="29"/>
        <end position="187"/>
    </location>
</feature>
<keyword evidence="3" id="KW-1185">Reference proteome</keyword>
<evidence type="ECO:0000256" key="1">
    <source>
        <dbReference type="SAM" id="SignalP"/>
    </source>
</evidence>
<reference evidence="2 3" key="1">
    <citation type="submission" date="2020-01" db="EMBL/GenBank/DDBJ databases">
        <title>Sphingomonas sp. strain CSW-10.</title>
        <authorList>
            <person name="Chen W.-M."/>
        </authorList>
    </citation>
    <scope>NUCLEOTIDE SEQUENCE [LARGE SCALE GENOMIC DNA]</scope>
    <source>
        <strain evidence="2 3">CSW-10</strain>
    </source>
</reference>
<dbReference type="Proteomes" id="UP000503018">
    <property type="component" value="Chromosome"/>
</dbReference>
<feature type="signal peptide" evidence="1">
    <location>
        <begin position="1"/>
        <end position="28"/>
    </location>
</feature>